<sequence length="243" mass="27716">MPLSLQIFLLLTLASRNQILSRSITSFAANCAELYKAGNTTSGVYTIYPDGLSAFDVYCDQSTGGGGWTVIQKRMDGSVNFDRSWCDFKRGFGNLNGEFWLGLDKINRLTWRTKNRLRIDLEFNLTLGIRRIFEEYNLFVVEPELQDYALTIGSVLTGNASDSFDYNRNASFFTMDKDTQHGCAKKFGAWWYPNKATCGNSNLNGQYKQRDGLRWALWSQYKPDEPQHKITKAEMKIKPDCLG</sequence>
<dbReference type="EMBL" id="RCHS01001828">
    <property type="protein sequence ID" value="RMX51079.1"/>
    <property type="molecule type" value="Genomic_DNA"/>
</dbReference>
<evidence type="ECO:0000313" key="3">
    <source>
        <dbReference type="EMBL" id="RMX51079.1"/>
    </source>
</evidence>
<dbReference type="PANTHER" id="PTHR19143">
    <property type="entry name" value="FIBRINOGEN/TENASCIN/ANGIOPOEITIN"/>
    <property type="match status" value="1"/>
</dbReference>
<comment type="caution">
    <text evidence="3">The sequence shown here is derived from an EMBL/GenBank/DDBJ whole genome shotgun (WGS) entry which is preliminary data.</text>
</comment>
<feature type="signal peptide" evidence="1">
    <location>
        <begin position="1"/>
        <end position="21"/>
    </location>
</feature>
<protein>
    <recommendedName>
        <fullName evidence="2">Fibrinogen C-terminal domain-containing protein</fullName>
    </recommendedName>
</protein>
<dbReference type="Proteomes" id="UP000275408">
    <property type="component" value="Unassembled WGS sequence"/>
</dbReference>
<dbReference type="NCBIfam" id="NF040941">
    <property type="entry name" value="GGGWT_bact"/>
    <property type="match status" value="1"/>
</dbReference>
<dbReference type="SMART" id="SM00186">
    <property type="entry name" value="FBG"/>
    <property type="match status" value="1"/>
</dbReference>
<keyword evidence="1" id="KW-0732">Signal</keyword>
<keyword evidence="4" id="KW-1185">Reference proteome</keyword>
<reference evidence="3 4" key="1">
    <citation type="journal article" date="2018" name="Sci. Rep.">
        <title>Comparative analysis of the Pocillopora damicornis genome highlights role of immune system in coral evolution.</title>
        <authorList>
            <person name="Cunning R."/>
            <person name="Bay R.A."/>
            <person name="Gillette P."/>
            <person name="Baker A.C."/>
            <person name="Traylor-Knowles N."/>
        </authorList>
    </citation>
    <scope>NUCLEOTIDE SEQUENCE [LARGE SCALE GENOMIC DNA]</scope>
    <source>
        <strain evidence="3">RSMAS</strain>
        <tissue evidence="3">Whole animal</tissue>
    </source>
</reference>
<dbReference type="InterPro" id="IPR036056">
    <property type="entry name" value="Fibrinogen-like_C"/>
</dbReference>
<dbReference type="GO" id="GO:0005615">
    <property type="term" value="C:extracellular space"/>
    <property type="evidence" value="ECO:0007669"/>
    <property type="project" value="TreeGrafter"/>
</dbReference>
<evidence type="ECO:0000256" key="1">
    <source>
        <dbReference type="SAM" id="SignalP"/>
    </source>
</evidence>
<dbReference type="STRING" id="46731.A0A3M6UC02"/>
<dbReference type="AlphaFoldDB" id="A0A3M6UC02"/>
<evidence type="ECO:0000313" key="4">
    <source>
        <dbReference type="Proteomes" id="UP000275408"/>
    </source>
</evidence>
<dbReference type="CDD" id="cd00087">
    <property type="entry name" value="FReD"/>
    <property type="match status" value="1"/>
</dbReference>
<organism evidence="3 4">
    <name type="scientific">Pocillopora damicornis</name>
    <name type="common">Cauliflower coral</name>
    <name type="synonym">Millepora damicornis</name>
    <dbReference type="NCBI Taxonomy" id="46731"/>
    <lineage>
        <taxon>Eukaryota</taxon>
        <taxon>Metazoa</taxon>
        <taxon>Cnidaria</taxon>
        <taxon>Anthozoa</taxon>
        <taxon>Hexacorallia</taxon>
        <taxon>Scleractinia</taxon>
        <taxon>Astrocoeniina</taxon>
        <taxon>Pocilloporidae</taxon>
        <taxon>Pocillopora</taxon>
    </lineage>
</organism>
<dbReference type="PROSITE" id="PS51406">
    <property type="entry name" value="FIBRINOGEN_C_2"/>
    <property type="match status" value="1"/>
</dbReference>
<feature type="domain" description="Fibrinogen C-terminal" evidence="2">
    <location>
        <begin position="22"/>
        <end position="241"/>
    </location>
</feature>
<dbReference type="OrthoDB" id="7972392at2759"/>
<dbReference type="Gene3D" id="3.90.215.10">
    <property type="entry name" value="Gamma Fibrinogen, chain A, domain 1"/>
    <property type="match status" value="1"/>
</dbReference>
<name>A0A3M6UC02_POCDA</name>
<evidence type="ECO:0000259" key="2">
    <source>
        <dbReference type="PROSITE" id="PS51406"/>
    </source>
</evidence>
<proteinExistence type="predicted"/>
<dbReference type="Pfam" id="PF00147">
    <property type="entry name" value="Fibrinogen_C"/>
    <property type="match status" value="1"/>
</dbReference>
<gene>
    <name evidence="3" type="ORF">pdam_00021992</name>
</gene>
<dbReference type="InterPro" id="IPR050373">
    <property type="entry name" value="Fibrinogen_C-term_domain"/>
</dbReference>
<feature type="chain" id="PRO_5018115599" description="Fibrinogen C-terminal domain-containing protein" evidence="1">
    <location>
        <begin position="22"/>
        <end position="243"/>
    </location>
</feature>
<dbReference type="SUPFAM" id="SSF56496">
    <property type="entry name" value="Fibrinogen C-terminal domain-like"/>
    <property type="match status" value="1"/>
</dbReference>
<accession>A0A3M6UC02</accession>
<dbReference type="InterPro" id="IPR002181">
    <property type="entry name" value="Fibrinogen_a/b/g_C_dom"/>
</dbReference>
<dbReference type="InterPro" id="IPR014716">
    <property type="entry name" value="Fibrinogen_a/b/g_C_1"/>
</dbReference>